<sequence length="133" mass="14492">MNIMKMKLAIILSASMFVLAGAYGQNRVISIKSGESADIGVVYWVKNCNSTLQKVSGIDILDGNNPALQFGVREELVNASRQNCASKVPGGVVYVTASQVAEKQSTVIKYRVKYETTDGQQQSTHSVQLDMYP</sequence>
<dbReference type="RefSeq" id="WP_183018008.1">
    <property type="nucleotide sequence ID" value="NZ_CP065668.1"/>
</dbReference>
<evidence type="ECO:0000313" key="3">
    <source>
        <dbReference type="Proteomes" id="UP000594778"/>
    </source>
</evidence>
<feature type="chain" id="PRO_5032957608" evidence="1">
    <location>
        <begin position="21"/>
        <end position="133"/>
    </location>
</feature>
<feature type="signal peptide" evidence="1">
    <location>
        <begin position="1"/>
        <end position="20"/>
    </location>
</feature>
<evidence type="ECO:0000313" key="2">
    <source>
        <dbReference type="EMBL" id="QPS09344.1"/>
    </source>
</evidence>
<keyword evidence="1" id="KW-0732">Signal</keyword>
<organism evidence="2 3">
    <name type="scientific">Delftia acidovorans</name>
    <name type="common">Pseudomonas acidovorans</name>
    <name type="synonym">Comamonas acidovorans</name>
    <dbReference type="NCBI Taxonomy" id="80866"/>
    <lineage>
        <taxon>Bacteria</taxon>
        <taxon>Pseudomonadati</taxon>
        <taxon>Pseudomonadota</taxon>
        <taxon>Betaproteobacteria</taxon>
        <taxon>Burkholderiales</taxon>
        <taxon>Comamonadaceae</taxon>
        <taxon>Delftia</taxon>
    </lineage>
</organism>
<accession>A0A7T2S5K6</accession>
<protein>
    <submittedName>
        <fullName evidence="2">Uncharacterized protein</fullName>
    </submittedName>
</protein>
<dbReference type="EMBL" id="CP065668">
    <property type="protein sequence ID" value="QPS09344.1"/>
    <property type="molecule type" value="Genomic_DNA"/>
</dbReference>
<proteinExistence type="predicted"/>
<gene>
    <name evidence="2" type="ORF">I6G66_04735</name>
</gene>
<dbReference type="AlphaFoldDB" id="A0A7T2S5K6"/>
<evidence type="ECO:0000256" key="1">
    <source>
        <dbReference type="SAM" id="SignalP"/>
    </source>
</evidence>
<name>A0A7T2S5K6_DELAC</name>
<dbReference type="Proteomes" id="UP000594778">
    <property type="component" value="Chromosome"/>
</dbReference>
<reference evidence="2 3" key="1">
    <citation type="submission" date="2020-12" db="EMBL/GenBank/DDBJ databases">
        <title>FDA dAtabase for Regulatory Grade micrObial Sequences (FDA-ARGOS): Supporting development and validation of Infectious Disease Dx tests.</title>
        <authorList>
            <person name="Sproer C."/>
            <person name="Gronow S."/>
            <person name="Severitt S."/>
            <person name="Schroder I."/>
            <person name="Tallon L."/>
            <person name="Sadzewicz L."/>
            <person name="Zhao X."/>
            <person name="Boylan J."/>
            <person name="Ott S."/>
            <person name="Bowen H."/>
            <person name="Vavikolanu K."/>
            <person name="Mehta A."/>
            <person name="Aluvathingal J."/>
            <person name="Nadendla S."/>
            <person name="Lowell S."/>
            <person name="Myers T."/>
            <person name="Yan Y."/>
            <person name="Sichtig H."/>
        </authorList>
    </citation>
    <scope>NUCLEOTIDE SEQUENCE [LARGE SCALE GENOMIC DNA]</scope>
    <source>
        <strain evidence="2 3">FDAARGOS_909</strain>
    </source>
</reference>